<dbReference type="InterPro" id="IPR003837">
    <property type="entry name" value="GatC"/>
</dbReference>
<organism evidence="1">
    <name type="scientific">uncultured organism</name>
    <dbReference type="NCBI Taxonomy" id="155900"/>
    <lineage>
        <taxon>unclassified sequences</taxon>
        <taxon>environmental samples</taxon>
    </lineage>
</organism>
<dbReference type="SUPFAM" id="SSF141000">
    <property type="entry name" value="Glu-tRNAGln amidotransferase C subunit"/>
    <property type="match status" value="1"/>
</dbReference>
<name>A0A068FW79_9ZZZZ</name>
<dbReference type="Pfam" id="PF02686">
    <property type="entry name" value="GatC"/>
    <property type="match status" value="1"/>
</dbReference>
<sequence>MSVDLKTVKRVAKLARIAVTEEEAARMEGELNAILGFVEQLNEVDVTGVEPMTSVMPMAMKKRHDEVTDGAKAKDVVANAPETTDNFFLVPKVVE</sequence>
<accession>A0A068FW79</accession>
<dbReference type="GO" id="GO:0070681">
    <property type="term" value="P:glutaminyl-tRNAGln biosynthesis via transamidation"/>
    <property type="evidence" value="ECO:0007669"/>
    <property type="project" value="TreeGrafter"/>
</dbReference>
<dbReference type="NCBIfam" id="TIGR00135">
    <property type="entry name" value="gatC"/>
    <property type="match status" value="1"/>
</dbReference>
<dbReference type="AlphaFoldDB" id="A0A068FW79"/>
<dbReference type="GO" id="GO:0016740">
    <property type="term" value="F:transferase activity"/>
    <property type="evidence" value="ECO:0007669"/>
    <property type="project" value="UniProtKB-KW"/>
</dbReference>
<keyword evidence="1" id="KW-0808">Transferase</keyword>
<proteinExistence type="inferred from homology"/>
<protein>
    <submittedName>
        <fullName evidence="1">Asp-tRNAAsn/Glu-tRNAGln amidotransferase C subunit</fullName>
    </submittedName>
</protein>
<dbReference type="InterPro" id="IPR036113">
    <property type="entry name" value="Asp/Glu-ADT_sf_sub_c"/>
</dbReference>
<dbReference type="Gene3D" id="1.10.20.60">
    <property type="entry name" value="Glu-tRNAGln amidotransferase C subunit, N-terminal domain"/>
    <property type="match status" value="1"/>
</dbReference>
<dbReference type="PANTHER" id="PTHR15004:SF0">
    <property type="entry name" value="GLUTAMYL-TRNA(GLN) AMIDOTRANSFERASE SUBUNIT C, MITOCHONDRIAL"/>
    <property type="match status" value="1"/>
</dbReference>
<dbReference type="PANTHER" id="PTHR15004">
    <property type="entry name" value="GLUTAMYL-TRNA(GLN) AMIDOTRANSFERASE SUBUNIT C, MITOCHONDRIAL"/>
    <property type="match status" value="1"/>
</dbReference>
<dbReference type="GO" id="GO:0006450">
    <property type="term" value="P:regulation of translational fidelity"/>
    <property type="evidence" value="ECO:0007669"/>
    <property type="project" value="InterPro"/>
</dbReference>
<dbReference type="HAMAP" id="MF_00122">
    <property type="entry name" value="GatC"/>
    <property type="match status" value="1"/>
</dbReference>
<reference evidence="1" key="1">
    <citation type="submission" date="2014-04" db="EMBL/GenBank/DDBJ databases">
        <authorList>
            <person name="Felczykowska A."/>
            <person name="Dydecka A."/>
            <person name="Bohdanowicz M."/>
            <person name="Gasior T."/>
            <person name="Sobon M."/>
            <person name="Kobos J."/>
            <person name="Bloch S."/>
            <person name="Nejman-Falenczyk B."/>
            <person name="Wegrzyn G."/>
        </authorList>
    </citation>
    <scope>NUCLEOTIDE SEQUENCE</scope>
</reference>
<evidence type="ECO:0000313" key="1">
    <source>
        <dbReference type="EMBL" id="AID69668.1"/>
    </source>
</evidence>
<dbReference type="EMBL" id="KJ769135">
    <property type="protein sequence ID" value="AID69668.1"/>
    <property type="molecule type" value="Genomic_DNA"/>
</dbReference>
<gene>
    <name evidence="1" type="primary">gatC</name>
</gene>